<dbReference type="Gene3D" id="3.60.40.10">
    <property type="entry name" value="PPM-type phosphatase domain"/>
    <property type="match status" value="1"/>
</dbReference>
<evidence type="ECO:0000313" key="3">
    <source>
        <dbReference type="Proteomes" id="UP000232693"/>
    </source>
</evidence>
<dbReference type="SMART" id="SM00331">
    <property type="entry name" value="PP2C_SIG"/>
    <property type="match status" value="1"/>
</dbReference>
<dbReference type="KEGG" id="kpd:CW740_11735"/>
<dbReference type="InterPro" id="IPR015655">
    <property type="entry name" value="PP2C"/>
</dbReference>
<evidence type="ECO:0000313" key="2">
    <source>
        <dbReference type="EMBL" id="AUD79884.1"/>
    </source>
</evidence>
<feature type="domain" description="PPM-type phosphatase" evidence="1">
    <location>
        <begin position="17"/>
        <end position="249"/>
    </location>
</feature>
<name>A0A2K9ALS7_9GAMM</name>
<dbReference type="OrthoDB" id="9801841at2"/>
<proteinExistence type="predicted"/>
<dbReference type="InterPro" id="IPR001932">
    <property type="entry name" value="PPM-type_phosphatase-like_dom"/>
</dbReference>
<dbReference type="GO" id="GO:0004722">
    <property type="term" value="F:protein serine/threonine phosphatase activity"/>
    <property type="evidence" value="ECO:0007669"/>
    <property type="project" value="InterPro"/>
</dbReference>
<dbReference type="Pfam" id="PF13672">
    <property type="entry name" value="PP2C_2"/>
    <property type="match status" value="1"/>
</dbReference>
<dbReference type="PANTHER" id="PTHR13832:SF827">
    <property type="entry name" value="PROTEIN PHOSPHATASE 1L"/>
    <property type="match status" value="1"/>
</dbReference>
<organism evidence="2 3">
    <name type="scientific">Kangiella profundi</name>
    <dbReference type="NCBI Taxonomy" id="1561924"/>
    <lineage>
        <taxon>Bacteria</taxon>
        <taxon>Pseudomonadati</taxon>
        <taxon>Pseudomonadota</taxon>
        <taxon>Gammaproteobacteria</taxon>
        <taxon>Kangiellales</taxon>
        <taxon>Kangiellaceae</taxon>
        <taxon>Kangiella</taxon>
    </lineage>
</organism>
<dbReference type="AlphaFoldDB" id="A0A2K9ALS7"/>
<sequence length="275" mass="30228">MIEAEQDKTTIDYRWLSAATTHVGAVREVNEDNQIEKPEIGLWVVADGMGGHSAGDVASGMVVDELSAVRRTGSNEEFIERVIEVLSITNQKLRQLAFQKFDKQAVMGTTVVVLIIHENRFTILWAGDSRVYRYRNHVLQQLTRDHSQVNDMLDSGLLAEEEAEDHPLANVITRAIGASQTLHLDRVDGEIQHGDIFMLCSDGLNKELSDQEISAFFSSGDVDEINKALIHSALVRGAQDNITAISVRVEGTVANDQTIPALSGQAGEESTINGY</sequence>
<dbReference type="EMBL" id="CP025120">
    <property type="protein sequence ID" value="AUD79884.1"/>
    <property type="molecule type" value="Genomic_DNA"/>
</dbReference>
<evidence type="ECO:0000259" key="1">
    <source>
        <dbReference type="PROSITE" id="PS51746"/>
    </source>
</evidence>
<dbReference type="RefSeq" id="WP_106647673.1">
    <property type="nucleotide sequence ID" value="NZ_BMGO01000001.1"/>
</dbReference>
<dbReference type="SUPFAM" id="SSF81606">
    <property type="entry name" value="PP2C-like"/>
    <property type="match status" value="1"/>
</dbReference>
<dbReference type="PANTHER" id="PTHR13832">
    <property type="entry name" value="PROTEIN PHOSPHATASE 2C"/>
    <property type="match status" value="1"/>
</dbReference>
<dbReference type="InterPro" id="IPR036457">
    <property type="entry name" value="PPM-type-like_dom_sf"/>
</dbReference>
<accession>A0A2K9ALS7</accession>
<protein>
    <submittedName>
        <fullName evidence="2">Serine/threonine-protein phosphatase</fullName>
    </submittedName>
</protein>
<gene>
    <name evidence="2" type="ORF">CW740_11735</name>
</gene>
<reference evidence="2 3" key="1">
    <citation type="submission" date="2017-12" db="EMBL/GenBank/DDBJ databases">
        <title>Kangiella profundi FT102 completed genome.</title>
        <authorList>
            <person name="Xu J."/>
            <person name="Wang J."/>
            <person name="Lu Y."/>
        </authorList>
    </citation>
    <scope>NUCLEOTIDE SEQUENCE [LARGE SCALE GENOMIC DNA]</scope>
    <source>
        <strain evidence="2 3">FT102</strain>
    </source>
</reference>
<dbReference type="Proteomes" id="UP000232693">
    <property type="component" value="Chromosome"/>
</dbReference>
<keyword evidence="3" id="KW-1185">Reference proteome</keyword>
<dbReference type="SMART" id="SM00332">
    <property type="entry name" value="PP2Cc"/>
    <property type="match status" value="1"/>
</dbReference>
<dbReference type="CDD" id="cd00143">
    <property type="entry name" value="PP2Cc"/>
    <property type="match status" value="1"/>
</dbReference>
<dbReference type="PROSITE" id="PS51746">
    <property type="entry name" value="PPM_2"/>
    <property type="match status" value="1"/>
</dbReference>